<dbReference type="EMBL" id="KI673051">
    <property type="protein sequence ID" value="ETL39665.1"/>
    <property type="molecule type" value="Genomic_DNA"/>
</dbReference>
<accession>W2IZV0</accession>
<protein>
    <submittedName>
        <fullName evidence="1">Uncharacterized protein</fullName>
    </submittedName>
</protein>
<dbReference type="Proteomes" id="UP000053864">
    <property type="component" value="Unassembled WGS sequence"/>
</dbReference>
<evidence type="ECO:0000313" key="2">
    <source>
        <dbReference type="Proteomes" id="UP000053864"/>
    </source>
</evidence>
<gene>
    <name evidence="1" type="ORF">L916_09026</name>
</gene>
<proteinExistence type="predicted"/>
<sequence length="50" mass="5523">MKTLQDHVQVPINNPYSQLVYAPNEPLPRTQLPLSSTGDANNMPILVHVA</sequence>
<name>W2IZV0_PHYNI</name>
<evidence type="ECO:0000313" key="1">
    <source>
        <dbReference type="EMBL" id="ETL39665.1"/>
    </source>
</evidence>
<reference evidence="1 2" key="1">
    <citation type="submission" date="2013-11" db="EMBL/GenBank/DDBJ databases">
        <title>The Genome Sequence of Phytophthora parasitica CJ05E6.</title>
        <authorList>
            <consortium name="The Broad Institute Genomics Platform"/>
            <person name="Russ C."/>
            <person name="Tyler B."/>
            <person name="Panabieres F."/>
            <person name="Shan W."/>
            <person name="Tripathy S."/>
            <person name="Grunwald N."/>
            <person name="Machado M."/>
            <person name="Johnson C.S."/>
            <person name="Arredondo F."/>
            <person name="Hong C."/>
            <person name="Coffey M."/>
            <person name="Young S.K."/>
            <person name="Zeng Q."/>
            <person name="Gargeya S."/>
            <person name="Fitzgerald M."/>
            <person name="Abouelleil A."/>
            <person name="Alvarado L."/>
            <person name="Chapman S.B."/>
            <person name="Gainer-Dewar J."/>
            <person name="Goldberg J."/>
            <person name="Griggs A."/>
            <person name="Gujja S."/>
            <person name="Hansen M."/>
            <person name="Howarth C."/>
            <person name="Imamovic A."/>
            <person name="Ireland A."/>
            <person name="Larimer J."/>
            <person name="McCowan C."/>
            <person name="Murphy C."/>
            <person name="Pearson M."/>
            <person name="Poon T.W."/>
            <person name="Priest M."/>
            <person name="Roberts A."/>
            <person name="Saif S."/>
            <person name="Shea T."/>
            <person name="Sykes S."/>
            <person name="Wortman J."/>
            <person name="Nusbaum C."/>
            <person name="Birren B."/>
        </authorList>
    </citation>
    <scope>NUCLEOTIDE SEQUENCE [LARGE SCALE GENOMIC DNA]</scope>
    <source>
        <strain evidence="1 2">CJ05E6</strain>
    </source>
</reference>
<dbReference type="AlphaFoldDB" id="W2IZV0"/>
<organism evidence="1 2">
    <name type="scientific">Phytophthora nicotianae</name>
    <name type="common">Potato buckeye rot agent</name>
    <name type="synonym">Phytophthora parasitica</name>
    <dbReference type="NCBI Taxonomy" id="4792"/>
    <lineage>
        <taxon>Eukaryota</taxon>
        <taxon>Sar</taxon>
        <taxon>Stramenopiles</taxon>
        <taxon>Oomycota</taxon>
        <taxon>Peronosporomycetes</taxon>
        <taxon>Peronosporales</taxon>
        <taxon>Peronosporaceae</taxon>
        <taxon>Phytophthora</taxon>
    </lineage>
</organism>